<dbReference type="NCBIfam" id="TIGR02937">
    <property type="entry name" value="sigma70-ECF"/>
    <property type="match status" value="1"/>
</dbReference>
<dbReference type="Gene3D" id="1.10.1740.10">
    <property type="match status" value="1"/>
</dbReference>
<dbReference type="InterPro" id="IPR039425">
    <property type="entry name" value="RNA_pol_sigma-70-like"/>
</dbReference>
<reference evidence="7 8" key="1">
    <citation type="submission" date="2020-03" db="EMBL/GenBank/DDBJ databases">
        <title>Genomic Encyclopedia of Type Strains, Phase IV (KMG-IV): sequencing the most valuable type-strain genomes for metagenomic binning, comparative biology and taxonomic classification.</title>
        <authorList>
            <person name="Goeker M."/>
        </authorList>
    </citation>
    <scope>NUCLEOTIDE SEQUENCE [LARGE SCALE GENOMIC DNA]</scope>
    <source>
        <strain evidence="7 8">DSM 5718</strain>
    </source>
</reference>
<evidence type="ECO:0000256" key="1">
    <source>
        <dbReference type="ARBA" id="ARBA00010641"/>
    </source>
</evidence>
<dbReference type="Pfam" id="PF04542">
    <property type="entry name" value="Sigma70_r2"/>
    <property type="match status" value="1"/>
</dbReference>
<accession>A0A846MRQ0</accession>
<evidence type="ECO:0000256" key="3">
    <source>
        <dbReference type="ARBA" id="ARBA00023082"/>
    </source>
</evidence>
<dbReference type="AlphaFoldDB" id="A0A846MRQ0"/>
<dbReference type="InterPro" id="IPR014284">
    <property type="entry name" value="RNA_pol_sigma-70_dom"/>
</dbReference>
<organism evidence="7 8">
    <name type="scientific">Thermonema lapsum</name>
    <dbReference type="NCBI Taxonomy" id="28195"/>
    <lineage>
        <taxon>Bacteria</taxon>
        <taxon>Pseudomonadati</taxon>
        <taxon>Bacteroidota</taxon>
        <taxon>Cytophagia</taxon>
        <taxon>Cytophagales</taxon>
        <taxon>Thermonemataceae</taxon>
        <taxon>Thermonema</taxon>
    </lineage>
</organism>
<gene>
    <name evidence="7" type="ORF">FHS56_001777</name>
</gene>
<sequence length="192" mass="22907">MAISDQELLEAVKTGNIKVVERYYLDVHGEFIHWSYKQFALDREQALDTFQEAFVIFYEKLCRGNMPDIKSSLKTYLFAIAKNLIYRRFQKTRIQQRNEQQIAYLTEEHFLPSFLEDEEQAQIKQIALEAAQTMKEPCRSILKWFYFDRLSLADIAQKLGYKNDNVMKNKKARCLQKLRKTVEKRLKNYSID</sequence>
<dbReference type="InterPro" id="IPR013324">
    <property type="entry name" value="RNA_pol_sigma_r3/r4-like"/>
</dbReference>
<keyword evidence="5" id="KW-0804">Transcription</keyword>
<dbReference type="SUPFAM" id="SSF88659">
    <property type="entry name" value="Sigma3 and sigma4 domains of RNA polymerase sigma factors"/>
    <property type="match status" value="1"/>
</dbReference>
<comment type="similarity">
    <text evidence="1">Belongs to the sigma-70 factor family. ECF subfamily.</text>
</comment>
<dbReference type="InterPro" id="IPR036388">
    <property type="entry name" value="WH-like_DNA-bd_sf"/>
</dbReference>
<dbReference type="GO" id="GO:0016987">
    <property type="term" value="F:sigma factor activity"/>
    <property type="evidence" value="ECO:0007669"/>
    <property type="project" value="UniProtKB-KW"/>
</dbReference>
<dbReference type="PANTHER" id="PTHR43133:SF8">
    <property type="entry name" value="RNA POLYMERASE SIGMA FACTOR HI_1459-RELATED"/>
    <property type="match status" value="1"/>
</dbReference>
<dbReference type="RefSeq" id="WP_166919777.1">
    <property type="nucleotide sequence ID" value="NZ_JAASRN010000002.1"/>
</dbReference>
<proteinExistence type="inferred from homology"/>
<dbReference type="InterPro" id="IPR007627">
    <property type="entry name" value="RNA_pol_sigma70_r2"/>
</dbReference>
<evidence type="ECO:0000256" key="4">
    <source>
        <dbReference type="ARBA" id="ARBA00023125"/>
    </source>
</evidence>
<dbReference type="GO" id="GO:0003677">
    <property type="term" value="F:DNA binding"/>
    <property type="evidence" value="ECO:0007669"/>
    <property type="project" value="UniProtKB-KW"/>
</dbReference>
<dbReference type="SUPFAM" id="SSF88946">
    <property type="entry name" value="Sigma2 domain of RNA polymerase sigma factors"/>
    <property type="match status" value="1"/>
</dbReference>
<dbReference type="EMBL" id="JAASRN010000002">
    <property type="protein sequence ID" value="NIK74264.1"/>
    <property type="molecule type" value="Genomic_DNA"/>
</dbReference>
<keyword evidence="4" id="KW-0238">DNA-binding</keyword>
<keyword evidence="2" id="KW-0805">Transcription regulation</keyword>
<comment type="caution">
    <text evidence="7">The sequence shown here is derived from an EMBL/GenBank/DDBJ whole genome shotgun (WGS) entry which is preliminary data.</text>
</comment>
<dbReference type="GO" id="GO:0006352">
    <property type="term" value="P:DNA-templated transcription initiation"/>
    <property type="evidence" value="ECO:0007669"/>
    <property type="project" value="InterPro"/>
</dbReference>
<protein>
    <submittedName>
        <fullName evidence="7">RNA polymerase sigma-70 factor (ECF subfamily)</fullName>
    </submittedName>
</protein>
<dbReference type="Proteomes" id="UP000537126">
    <property type="component" value="Unassembled WGS sequence"/>
</dbReference>
<feature type="domain" description="RNA polymerase sigma-70 region 2" evidence="6">
    <location>
        <begin position="31"/>
        <end position="93"/>
    </location>
</feature>
<dbReference type="InterPro" id="IPR013325">
    <property type="entry name" value="RNA_pol_sigma_r2"/>
</dbReference>
<evidence type="ECO:0000256" key="2">
    <source>
        <dbReference type="ARBA" id="ARBA00023015"/>
    </source>
</evidence>
<evidence type="ECO:0000256" key="5">
    <source>
        <dbReference type="ARBA" id="ARBA00023163"/>
    </source>
</evidence>
<dbReference type="Gene3D" id="1.10.10.10">
    <property type="entry name" value="Winged helix-like DNA-binding domain superfamily/Winged helix DNA-binding domain"/>
    <property type="match status" value="1"/>
</dbReference>
<evidence type="ECO:0000313" key="7">
    <source>
        <dbReference type="EMBL" id="NIK74264.1"/>
    </source>
</evidence>
<evidence type="ECO:0000313" key="8">
    <source>
        <dbReference type="Proteomes" id="UP000537126"/>
    </source>
</evidence>
<dbReference type="PANTHER" id="PTHR43133">
    <property type="entry name" value="RNA POLYMERASE ECF-TYPE SIGMA FACTO"/>
    <property type="match status" value="1"/>
</dbReference>
<evidence type="ECO:0000259" key="6">
    <source>
        <dbReference type="Pfam" id="PF04542"/>
    </source>
</evidence>
<name>A0A846MRQ0_9BACT</name>
<keyword evidence="3" id="KW-0731">Sigma factor</keyword>
<keyword evidence="8" id="KW-1185">Reference proteome</keyword>